<dbReference type="RefSeq" id="WP_105050126.1">
    <property type="nucleotide sequence ID" value="NZ_CP150661.1"/>
</dbReference>
<organism evidence="3 4">
    <name type="scientific">Polaribacter butkevichii</name>
    <dbReference type="NCBI Taxonomy" id="218490"/>
    <lineage>
        <taxon>Bacteria</taxon>
        <taxon>Pseudomonadati</taxon>
        <taxon>Bacteroidota</taxon>
        <taxon>Flavobacteriia</taxon>
        <taxon>Flavobacteriales</taxon>
        <taxon>Flavobacteriaceae</taxon>
    </lineage>
</organism>
<comment type="caution">
    <text evidence="3">The sequence shown here is derived from an EMBL/GenBank/DDBJ whole genome shotgun (WGS) entry which is preliminary data.</text>
</comment>
<accession>A0A2P6C8E2</accession>
<evidence type="ECO:0008006" key="5">
    <source>
        <dbReference type="Google" id="ProtNLM"/>
    </source>
</evidence>
<sequence length="439" mass="50485">MRKLFLTLLCLFTFTLINAQSNQDIANVYIKRAKEAIETSINYKEALVQFNKSLKFMDTITDRNVASLASLIYYENYLYQSTDKERLVFLKKAESYSRQYFLLTNNKTSEEYASNLENLILIKETIEEIEIKVKKEEEERIRKEKEHKKIDSLKTIWKHKSETLSLKIDSIYAFNANNIALYTKAGNFGVIDDRGRILLEATTYQDGLNAEGFILLKNTKEEPTKIYCFNTNDKNGFLLPDVSAFNATATHYGKLMLPRGNGRLVTYPNNSSEPMVYDLNVKKIVKVSDNVELFKSLKKDDIIDKYNKDGEVKVHKEWYLFGGDLGGKIYPLYTENMYDVHSFLCAASGKLLSAESGYKYIGAFYEDKSQVIKKDKVIWIDQEGAKVSAAKDAYKNYKGDSKVVKLEAGIYQILRNDVIVLGDEELEKMGEFLRKHKGN</sequence>
<evidence type="ECO:0000256" key="1">
    <source>
        <dbReference type="SAM" id="Coils"/>
    </source>
</evidence>
<dbReference type="Proteomes" id="UP000247345">
    <property type="component" value="Unassembled WGS sequence"/>
</dbReference>
<keyword evidence="2" id="KW-0732">Signal</keyword>
<evidence type="ECO:0000256" key="2">
    <source>
        <dbReference type="SAM" id="SignalP"/>
    </source>
</evidence>
<reference evidence="3 4" key="1">
    <citation type="submission" date="2016-12" db="EMBL/GenBank/DDBJ databases">
        <title>Trade-off between light-utilization and light-protection in marine flavobacteria.</title>
        <authorList>
            <person name="Kumagai Y."/>
            <person name="Yoshizawa S."/>
            <person name="Kogure K."/>
            <person name="Iwasaki W."/>
        </authorList>
    </citation>
    <scope>NUCLEOTIDE SEQUENCE [LARGE SCALE GENOMIC DNA]</scope>
    <source>
        <strain evidence="3 4">KCTC 12100</strain>
    </source>
</reference>
<gene>
    <name evidence="3" type="ORF">BTO14_14305</name>
</gene>
<feature type="chain" id="PRO_5015203490" description="WG repeat-containing protein" evidence="2">
    <location>
        <begin position="20"/>
        <end position="439"/>
    </location>
</feature>
<dbReference type="EMBL" id="MSCK01000002">
    <property type="protein sequence ID" value="PQJ69194.1"/>
    <property type="molecule type" value="Genomic_DNA"/>
</dbReference>
<proteinExistence type="predicted"/>
<protein>
    <recommendedName>
        <fullName evidence="5">WG repeat-containing protein</fullName>
    </recommendedName>
</protein>
<feature type="coiled-coil region" evidence="1">
    <location>
        <begin position="119"/>
        <end position="146"/>
    </location>
</feature>
<keyword evidence="1" id="KW-0175">Coiled coil</keyword>
<dbReference type="AlphaFoldDB" id="A0A2P6C8E2"/>
<name>A0A2P6C8E2_9FLAO</name>
<dbReference type="OrthoDB" id="1197548at2"/>
<evidence type="ECO:0000313" key="3">
    <source>
        <dbReference type="EMBL" id="PQJ69194.1"/>
    </source>
</evidence>
<feature type="signal peptide" evidence="2">
    <location>
        <begin position="1"/>
        <end position="19"/>
    </location>
</feature>
<keyword evidence="4" id="KW-1185">Reference proteome</keyword>
<evidence type="ECO:0000313" key="4">
    <source>
        <dbReference type="Proteomes" id="UP000247345"/>
    </source>
</evidence>